<gene>
    <name evidence="10" type="ORF">EDC23_1566</name>
</gene>
<protein>
    <submittedName>
        <fullName evidence="10">Uncharacterized protein</fullName>
    </submittedName>
</protein>
<feature type="transmembrane region" description="Helical" evidence="9">
    <location>
        <begin position="53"/>
        <end position="76"/>
    </location>
</feature>
<comment type="similarity">
    <text evidence="8">Belongs to the TsuA/YedE (TC 9.B.102) family.</text>
</comment>
<evidence type="ECO:0000256" key="8">
    <source>
        <dbReference type="ARBA" id="ARBA00035655"/>
    </source>
</evidence>
<feature type="transmembrane region" description="Helical" evidence="9">
    <location>
        <begin position="335"/>
        <end position="356"/>
    </location>
</feature>
<name>A0A4R8IV87_9GAMM</name>
<evidence type="ECO:0000256" key="2">
    <source>
        <dbReference type="ARBA" id="ARBA00022448"/>
    </source>
</evidence>
<keyword evidence="7 9" id="KW-0472">Membrane</keyword>
<feature type="transmembrane region" description="Helical" evidence="9">
    <location>
        <begin position="121"/>
        <end position="140"/>
    </location>
</feature>
<keyword evidence="3" id="KW-1003">Cell membrane</keyword>
<keyword evidence="4" id="KW-0997">Cell inner membrane</keyword>
<feature type="transmembrane region" description="Helical" evidence="9">
    <location>
        <begin position="294"/>
        <end position="315"/>
    </location>
</feature>
<evidence type="ECO:0000256" key="1">
    <source>
        <dbReference type="ARBA" id="ARBA00004429"/>
    </source>
</evidence>
<keyword evidence="6 9" id="KW-1133">Transmembrane helix</keyword>
<evidence type="ECO:0000256" key="6">
    <source>
        <dbReference type="ARBA" id="ARBA00022989"/>
    </source>
</evidence>
<evidence type="ECO:0000313" key="11">
    <source>
        <dbReference type="Proteomes" id="UP000294914"/>
    </source>
</evidence>
<sequence length="420" mass="45044">MTFESFADAHWTILWLGFAIAFVMGAVVNKTNFCTMGSVSDLVNMGDSGRFRAWLLAITVAMLGVAIIEGSGLISVDQTVPPYRGSNFAWLEYILGGVLFGIGMTYGSGCGSKTLIRIGGGNVKSILVFAVIAVCAYFMLNPFPGTDQTIYSLLFYPWTSPTSVSLASQQDLGSLLGRVFGTEAEVTRVVVGLLLVALLVWVLFKSADFRKSFDNILGGLVVGLAVLAAWYVTDAAMIDAGGETFTWTEYAESGNWSFMEEGNPPRSVGTQSYTFINPVGQTLGYATEGFASRYLTFGVMAVFGVILGSLFWAIISRGFRVEWFVNFRDVINHAIGGALMGIGGVLALGCTVGQAITGVSTLALGSFLAFGGIVLGSAMTMKIQYYKMVYEDEASFGKAFVTALVDFKLLPEGMRKLEAI</sequence>
<dbReference type="EMBL" id="SOQX01000003">
    <property type="protein sequence ID" value="TDY01677.1"/>
    <property type="molecule type" value="Genomic_DNA"/>
</dbReference>
<dbReference type="Pfam" id="PF04143">
    <property type="entry name" value="Sulf_transp"/>
    <property type="match status" value="1"/>
</dbReference>
<keyword evidence="2" id="KW-0813">Transport</keyword>
<feature type="transmembrane region" description="Helical" evidence="9">
    <location>
        <begin position="12"/>
        <end position="32"/>
    </location>
</feature>
<comment type="subcellular location">
    <subcellularLocation>
        <location evidence="1">Cell inner membrane</location>
        <topology evidence="1">Multi-pass membrane protein</topology>
    </subcellularLocation>
</comment>
<evidence type="ECO:0000256" key="4">
    <source>
        <dbReference type="ARBA" id="ARBA00022519"/>
    </source>
</evidence>
<proteinExistence type="inferred from homology"/>
<dbReference type="InterPro" id="IPR007272">
    <property type="entry name" value="Sulf_transp_TsuA/YedE"/>
</dbReference>
<feature type="transmembrane region" description="Helical" evidence="9">
    <location>
        <begin position="186"/>
        <end position="204"/>
    </location>
</feature>
<accession>A0A4R8IV87</accession>
<feature type="transmembrane region" description="Helical" evidence="9">
    <location>
        <begin position="362"/>
        <end position="381"/>
    </location>
</feature>
<keyword evidence="11" id="KW-1185">Reference proteome</keyword>
<evidence type="ECO:0000256" key="7">
    <source>
        <dbReference type="ARBA" id="ARBA00023136"/>
    </source>
</evidence>
<dbReference type="AlphaFoldDB" id="A0A4R8IV87"/>
<dbReference type="PANTHER" id="PTHR30574:SF1">
    <property type="entry name" value="SULPHUR TRANSPORT DOMAIN-CONTAINING PROTEIN"/>
    <property type="match status" value="1"/>
</dbReference>
<dbReference type="PANTHER" id="PTHR30574">
    <property type="entry name" value="INNER MEMBRANE PROTEIN YEDE"/>
    <property type="match status" value="1"/>
</dbReference>
<evidence type="ECO:0000256" key="9">
    <source>
        <dbReference type="SAM" id="Phobius"/>
    </source>
</evidence>
<dbReference type="GO" id="GO:0005886">
    <property type="term" value="C:plasma membrane"/>
    <property type="evidence" value="ECO:0007669"/>
    <property type="project" value="UniProtKB-SubCell"/>
</dbReference>
<evidence type="ECO:0000256" key="5">
    <source>
        <dbReference type="ARBA" id="ARBA00022692"/>
    </source>
</evidence>
<feature type="transmembrane region" description="Helical" evidence="9">
    <location>
        <begin position="216"/>
        <end position="233"/>
    </location>
</feature>
<dbReference type="OrthoDB" id="9794165at2"/>
<feature type="transmembrane region" description="Helical" evidence="9">
    <location>
        <begin position="88"/>
        <end position="109"/>
    </location>
</feature>
<evidence type="ECO:0000313" key="10">
    <source>
        <dbReference type="EMBL" id="TDY01677.1"/>
    </source>
</evidence>
<dbReference type="Proteomes" id="UP000294914">
    <property type="component" value="Unassembled WGS sequence"/>
</dbReference>
<evidence type="ECO:0000256" key="3">
    <source>
        <dbReference type="ARBA" id="ARBA00022475"/>
    </source>
</evidence>
<dbReference type="RefSeq" id="WP_134083013.1">
    <property type="nucleotide sequence ID" value="NZ_SOQX01000003.1"/>
</dbReference>
<organism evidence="10 11">
    <name type="scientific">Thiohalophilus thiocyanatoxydans</name>
    <dbReference type="NCBI Taxonomy" id="381308"/>
    <lineage>
        <taxon>Bacteria</taxon>
        <taxon>Pseudomonadati</taxon>
        <taxon>Pseudomonadota</taxon>
        <taxon>Gammaproteobacteria</taxon>
        <taxon>Thiohalomonadales</taxon>
        <taxon>Thiohalophilaceae</taxon>
        <taxon>Thiohalophilus</taxon>
    </lineage>
</organism>
<reference evidence="10 11" key="1">
    <citation type="submission" date="2019-03" db="EMBL/GenBank/DDBJ databases">
        <title>Genomic Encyclopedia of Type Strains, Phase IV (KMG-IV): sequencing the most valuable type-strain genomes for metagenomic binning, comparative biology and taxonomic classification.</title>
        <authorList>
            <person name="Goeker M."/>
        </authorList>
    </citation>
    <scope>NUCLEOTIDE SEQUENCE [LARGE SCALE GENOMIC DNA]</scope>
    <source>
        <strain evidence="10 11">DSM 16326</strain>
    </source>
</reference>
<comment type="caution">
    <text evidence="10">The sequence shown here is derived from an EMBL/GenBank/DDBJ whole genome shotgun (WGS) entry which is preliminary data.</text>
</comment>
<keyword evidence="5 9" id="KW-0812">Transmembrane</keyword>